<dbReference type="Proteomes" id="UP000772434">
    <property type="component" value="Unassembled WGS sequence"/>
</dbReference>
<dbReference type="AlphaFoldDB" id="A0A9P5P3M9"/>
<sequence>MDSQLISSQPTFLMPDLEEAVSIFPDNGLNPHYNDTLPEGRSWINQFENLICGPKMRAYLDNCDLELIVAFCYPFADKDGLRATMDLATMAWLYDEYTDIKDGQDVKEAGIIVQKSLRDSEFDDGSWLCRMTKEY</sequence>
<accession>A0A9P5P3M9</accession>
<protein>
    <submittedName>
        <fullName evidence="1">Uncharacterized protein</fullName>
    </submittedName>
</protein>
<dbReference type="EMBL" id="JADNRY010000421">
    <property type="protein sequence ID" value="KAF9056848.1"/>
    <property type="molecule type" value="Genomic_DNA"/>
</dbReference>
<comment type="caution">
    <text evidence="1">The sequence shown here is derived from an EMBL/GenBank/DDBJ whole genome shotgun (WGS) entry which is preliminary data.</text>
</comment>
<keyword evidence="2" id="KW-1185">Reference proteome</keyword>
<evidence type="ECO:0000313" key="1">
    <source>
        <dbReference type="EMBL" id="KAF9056848.1"/>
    </source>
</evidence>
<reference evidence="1" key="1">
    <citation type="submission" date="2020-11" db="EMBL/GenBank/DDBJ databases">
        <authorList>
            <consortium name="DOE Joint Genome Institute"/>
            <person name="Ahrendt S."/>
            <person name="Riley R."/>
            <person name="Andreopoulos W."/>
            <person name="Labutti K."/>
            <person name="Pangilinan J."/>
            <person name="Ruiz-Duenas F.J."/>
            <person name="Barrasa J.M."/>
            <person name="Sanchez-Garcia M."/>
            <person name="Camarero S."/>
            <person name="Miyauchi S."/>
            <person name="Serrano A."/>
            <person name="Linde D."/>
            <person name="Babiker R."/>
            <person name="Drula E."/>
            <person name="Ayuso-Fernandez I."/>
            <person name="Pacheco R."/>
            <person name="Padilla G."/>
            <person name="Ferreira P."/>
            <person name="Barriuso J."/>
            <person name="Kellner H."/>
            <person name="Castanera R."/>
            <person name="Alfaro M."/>
            <person name="Ramirez L."/>
            <person name="Pisabarro A.G."/>
            <person name="Kuo A."/>
            <person name="Tritt A."/>
            <person name="Lipzen A."/>
            <person name="He G."/>
            <person name="Yan M."/>
            <person name="Ng V."/>
            <person name="Cullen D."/>
            <person name="Martin F."/>
            <person name="Rosso M.-N."/>
            <person name="Henrissat B."/>
            <person name="Hibbett D."/>
            <person name="Martinez A.T."/>
            <person name="Grigoriev I.V."/>
        </authorList>
    </citation>
    <scope>NUCLEOTIDE SEQUENCE</scope>
    <source>
        <strain evidence="1">AH 40177</strain>
    </source>
</reference>
<proteinExistence type="predicted"/>
<dbReference type="Gene3D" id="1.10.600.10">
    <property type="entry name" value="Farnesyl Diphosphate Synthase"/>
    <property type="match status" value="1"/>
</dbReference>
<dbReference type="InterPro" id="IPR008949">
    <property type="entry name" value="Isoprenoid_synthase_dom_sf"/>
</dbReference>
<dbReference type="SUPFAM" id="SSF48576">
    <property type="entry name" value="Terpenoid synthases"/>
    <property type="match status" value="1"/>
</dbReference>
<dbReference type="OrthoDB" id="2861623at2759"/>
<organism evidence="1 2">
    <name type="scientific">Rhodocollybia butyracea</name>
    <dbReference type="NCBI Taxonomy" id="206335"/>
    <lineage>
        <taxon>Eukaryota</taxon>
        <taxon>Fungi</taxon>
        <taxon>Dikarya</taxon>
        <taxon>Basidiomycota</taxon>
        <taxon>Agaricomycotina</taxon>
        <taxon>Agaricomycetes</taxon>
        <taxon>Agaricomycetidae</taxon>
        <taxon>Agaricales</taxon>
        <taxon>Marasmiineae</taxon>
        <taxon>Omphalotaceae</taxon>
        <taxon>Rhodocollybia</taxon>
    </lineage>
</organism>
<gene>
    <name evidence="1" type="ORF">BDP27DRAFT_1433389</name>
</gene>
<evidence type="ECO:0000313" key="2">
    <source>
        <dbReference type="Proteomes" id="UP000772434"/>
    </source>
</evidence>
<name>A0A9P5P3M9_9AGAR</name>